<organism evidence="3 4">
    <name type="scientific">Aphis craccivora</name>
    <name type="common">Cowpea aphid</name>
    <dbReference type="NCBI Taxonomy" id="307492"/>
    <lineage>
        <taxon>Eukaryota</taxon>
        <taxon>Metazoa</taxon>
        <taxon>Ecdysozoa</taxon>
        <taxon>Arthropoda</taxon>
        <taxon>Hexapoda</taxon>
        <taxon>Insecta</taxon>
        <taxon>Pterygota</taxon>
        <taxon>Neoptera</taxon>
        <taxon>Paraneoptera</taxon>
        <taxon>Hemiptera</taxon>
        <taxon>Sternorrhyncha</taxon>
        <taxon>Aphidomorpha</taxon>
        <taxon>Aphidoidea</taxon>
        <taxon>Aphididae</taxon>
        <taxon>Aphidini</taxon>
        <taxon>Aphis</taxon>
        <taxon>Aphis</taxon>
    </lineage>
</organism>
<reference evidence="3 4" key="1">
    <citation type="submission" date="2019-08" db="EMBL/GenBank/DDBJ databases">
        <title>Whole genome of Aphis craccivora.</title>
        <authorList>
            <person name="Voronova N.V."/>
            <person name="Shulinski R.S."/>
            <person name="Bandarenka Y.V."/>
            <person name="Zhorov D.G."/>
            <person name="Warner D."/>
        </authorList>
    </citation>
    <scope>NUCLEOTIDE SEQUENCE [LARGE SCALE GENOMIC DNA]</scope>
    <source>
        <strain evidence="3">180601</strain>
        <tissue evidence="3">Whole Body</tissue>
    </source>
</reference>
<feature type="region of interest" description="Disordered" evidence="1">
    <location>
        <begin position="14"/>
        <end position="34"/>
    </location>
</feature>
<evidence type="ECO:0000256" key="1">
    <source>
        <dbReference type="SAM" id="MobiDB-lite"/>
    </source>
</evidence>
<name>A0A6G0VWF0_APHCR</name>
<feature type="domain" description="Transposable element P transposase-like GTP-binding insertion" evidence="2">
    <location>
        <begin position="262"/>
        <end position="375"/>
    </location>
</feature>
<dbReference type="Pfam" id="PF21788">
    <property type="entry name" value="TNP-like_GBD"/>
    <property type="match status" value="1"/>
</dbReference>
<evidence type="ECO:0000313" key="3">
    <source>
        <dbReference type="EMBL" id="KAF0712016.1"/>
    </source>
</evidence>
<comment type="caution">
    <text evidence="3">The sequence shown here is derived from an EMBL/GenBank/DDBJ whole genome shotgun (WGS) entry which is preliminary data.</text>
</comment>
<protein>
    <submittedName>
        <fullName evidence="3">THAP-type domain-containing protein</fullName>
    </submittedName>
</protein>
<dbReference type="AlphaFoldDB" id="A0A6G0VWF0"/>
<dbReference type="OrthoDB" id="370440at2759"/>
<gene>
    <name evidence="3" type="ORF">FWK35_00027401</name>
</gene>
<proteinExistence type="predicted"/>
<accession>A0A6G0VWF0</accession>
<dbReference type="InterPro" id="IPR048366">
    <property type="entry name" value="TNP-like_GBD"/>
</dbReference>
<evidence type="ECO:0000313" key="4">
    <source>
        <dbReference type="Proteomes" id="UP000478052"/>
    </source>
</evidence>
<dbReference type="Proteomes" id="UP000478052">
    <property type="component" value="Unassembled WGS sequence"/>
</dbReference>
<evidence type="ECO:0000259" key="2">
    <source>
        <dbReference type="Pfam" id="PF21788"/>
    </source>
</evidence>
<dbReference type="EMBL" id="VUJU01011090">
    <property type="protein sequence ID" value="KAF0712016.1"/>
    <property type="molecule type" value="Genomic_DNA"/>
</dbReference>
<feature type="compositionally biased region" description="Polar residues" evidence="1">
    <location>
        <begin position="21"/>
        <end position="34"/>
    </location>
</feature>
<keyword evidence="4" id="KW-1185">Reference proteome</keyword>
<feature type="non-terminal residue" evidence="3">
    <location>
        <position position="642"/>
    </location>
</feature>
<sequence length="642" mass="73373">MLNYSPKCQRKLKTNAVPTKPINQKVSPKNKSPWNVQEVYPGDLSNYNGQQIIITSPGFSVSNINPGNVEEVSSIQNNLVLNLNEGAKSSNQQSYRRPDNVTETELKESDINIKNNRCKRSLFNEHFNDVIPLPKSPEKEFTEQSDSFKTFNLRKWAAIFDLKSGILHSESMSAEEFSLNCVIGQWKQPVFYAYDTRMTKELLFEIIIALTTCQFDAVAVVSDMGTSNQGLWKDLQITIDNSSFQHPSSLNKKIHVFADVPHLIKLARNHFVKKDFILPEQKYIGKQVVQEILSLNNDDHMLVYKITDDHINAPQRKIQSVKMADQLFSNSLDQAISFCGQRNLLKCTNWKETSDVILLFNNWFDLMNTQQPVHKFVSSYGMDLTSQNKLLDDMNIFIKNMRVHGSTSMLPFQKGILITNQSLVNLFTDLQLNYPKIKYIMTRKLNQDVLENLFIFSENRNTEDTSEECIVDTECLTGITIKKSKIHNGSRDVQNNSSLELGTIDSDFGSCSVEIPKDQFNILLEYELQAKEKYVDDEAFEYVVGYVAKRFIGKYPQLGEIATPLTNNELSCSWTEYKSMGNLVKPTKLFFKVAKKMDMEFHKLHGNHVNHNPGIMQTLTDIVMDTVAGYNIEIPAEVVHCL</sequence>